<sequence length="409" mass="46789">MPRALGRQPNKHLVRAARGELPIWRRPADLSSPTQSFALRCRRGVEGRDKVGLESDLSIGVGAGAIRFHATREVVRHDSCSTLTEKNNNMASKAIKRKPYTADIDRSEKRMETIIPDSVREPLLGNRTPESKSERHEPNMQPDLWDGKGQECLGWMHIISTFVAQSVRKIGHALSQFGSLLARFFSRSCAFHGLHDEQAVLLDLSPLQEERLRFLRQRLNVPFDSSSVKHQDALKELWRLAYPGRQLPPLKSDLWKEMGWQNSDPATDFRAGGFMSLENLIYFARNYPDSFHSLLHKAEGKRSEWEYPFAVAGVNISYMLVQMLDLQSGKTGTKASSQFVQLLREDEMAFDNLFCMAFQMLDAQWLTRQASYMEFNEVLKSMRIQLEQELTIGSISSVQEMPSFRLLKR</sequence>
<dbReference type="HOGENOM" id="CLU_054125_3_0_1"/>
<evidence type="ECO:0000256" key="1">
    <source>
        <dbReference type="SAM" id="MobiDB-lite"/>
    </source>
</evidence>
<dbReference type="PROSITE" id="PS51335">
    <property type="entry name" value="ELMO"/>
    <property type="match status" value="1"/>
</dbReference>
<dbReference type="EnsemblPlants" id="OPUNC12G01550.1">
    <property type="protein sequence ID" value="OPUNC12G01550.1"/>
    <property type="gene ID" value="OPUNC12G01550"/>
</dbReference>
<protein>
    <recommendedName>
        <fullName evidence="2">ELMO domain-containing protein</fullName>
    </recommendedName>
</protein>
<evidence type="ECO:0000259" key="2">
    <source>
        <dbReference type="PROSITE" id="PS51335"/>
    </source>
</evidence>
<dbReference type="Gramene" id="OPUNC12G01550.1">
    <property type="protein sequence ID" value="OPUNC12G01550.1"/>
    <property type="gene ID" value="OPUNC12G01550"/>
</dbReference>
<feature type="domain" description="ELMO" evidence="2">
    <location>
        <begin position="229"/>
        <end position="390"/>
    </location>
</feature>
<dbReference type="InterPro" id="IPR006816">
    <property type="entry name" value="ELMO_dom"/>
</dbReference>
<dbReference type="InterPro" id="IPR050868">
    <property type="entry name" value="ELMO_domain-containing"/>
</dbReference>
<dbReference type="AlphaFoldDB" id="A0A0E0MJ56"/>
<proteinExistence type="predicted"/>
<reference evidence="3" key="1">
    <citation type="submission" date="2015-04" db="UniProtKB">
        <authorList>
            <consortium name="EnsemblPlants"/>
        </authorList>
    </citation>
    <scope>IDENTIFICATION</scope>
</reference>
<accession>A0A0E0MJ56</accession>
<dbReference type="eggNOG" id="KOG2998">
    <property type="taxonomic scope" value="Eukaryota"/>
</dbReference>
<feature type="compositionally biased region" description="Basic and acidic residues" evidence="1">
    <location>
        <begin position="129"/>
        <end position="138"/>
    </location>
</feature>
<dbReference type="PANTHER" id="PTHR12771">
    <property type="entry name" value="ENGULFMENT AND CELL MOTILITY"/>
    <property type="match status" value="1"/>
</dbReference>
<evidence type="ECO:0000313" key="3">
    <source>
        <dbReference type="EnsemblPlants" id="OPUNC12G01550.1"/>
    </source>
</evidence>
<dbReference type="PANTHER" id="PTHR12771:SF43">
    <property type="entry name" value="OS12G0126200 PROTEIN"/>
    <property type="match status" value="1"/>
</dbReference>
<keyword evidence="4" id="KW-1185">Reference proteome</keyword>
<name>A0A0E0MJ56_ORYPU</name>
<reference evidence="3" key="2">
    <citation type="submission" date="2018-05" db="EMBL/GenBank/DDBJ databases">
        <title>OpunRS2 (Oryza punctata Reference Sequence Version 2).</title>
        <authorList>
            <person name="Zhang J."/>
            <person name="Kudrna D."/>
            <person name="Lee S."/>
            <person name="Talag J."/>
            <person name="Welchert J."/>
            <person name="Wing R.A."/>
        </authorList>
    </citation>
    <scope>NUCLEOTIDE SEQUENCE [LARGE SCALE GENOMIC DNA]</scope>
</reference>
<feature type="region of interest" description="Disordered" evidence="1">
    <location>
        <begin position="120"/>
        <end position="143"/>
    </location>
</feature>
<dbReference type="Pfam" id="PF04727">
    <property type="entry name" value="ELMO_CED12"/>
    <property type="match status" value="1"/>
</dbReference>
<evidence type="ECO:0000313" key="4">
    <source>
        <dbReference type="Proteomes" id="UP000026962"/>
    </source>
</evidence>
<dbReference type="Proteomes" id="UP000026962">
    <property type="component" value="Chromosome 12"/>
</dbReference>
<organism evidence="3">
    <name type="scientific">Oryza punctata</name>
    <name type="common">Red rice</name>
    <dbReference type="NCBI Taxonomy" id="4537"/>
    <lineage>
        <taxon>Eukaryota</taxon>
        <taxon>Viridiplantae</taxon>
        <taxon>Streptophyta</taxon>
        <taxon>Embryophyta</taxon>
        <taxon>Tracheophyta</taxon>
        <taxon>Spermatophyta</taxon>
        <taxon>Magnoliopsida</taxon>
        <taxon>Liliopsida</taxon>
        <taxon>Poales</taxon>
        <taxon>Poaceae</taxon>
        <taxon>BOP clade</taxon>
        <taxon>Oryzoideae</taxon>
        <taxon>Oryzeae</taxon>
        <taxon>Oryzinae</taxon>
        <taxon>Oryza</taxon>
    </lineage>
</organism>
<dbReference type="OMA" id="LENTPHE"/>